<organism evidence="2">
    <name type="scientific">Solibacter usitatus (strain Ellin6076)</name>
    <dbReference type="NCBI Taxonomy" id="234267"/>
    <lineage>
        <taxon>Bacteria</taxon>
        <taxon>Pseudomonadati</taxon>
        <taxon>Acidobacteriota</taxon>
        <taxon>Terriglobia</taxon>
        <taxon>Bryobacterales</taxon>
        <taxon>Solibacteraceae</taxon>
        <taxon>Candidatus Solibacter</taxon>
    </lineage>
</organism>
<protein>
    <submittedName>
        <fullName evidence="2">Uncharacterized protein</fullName>
    </submittedName>
</protein>
<feature type="transmembrane region" description="Helical" evidence="1">
    <location>
        <begin position="104"/>
        <end position="122"/>
    </location>
</feature>
<keyword evidence="1" id="KW-0812">Transmembrane</keyword>
<dbReference type="eggNOG" id="ENOG50330AA">
    <property type="taxonomic scope" value="Bacteria"/>
</dbReference>
<dbReference type="AlphaFoldDB" id="Q02D72"/>
<gene>
    <name evidence="2" type="ordered locus">Acid_3359</name>
</gene>
<dbReference type="HOGENOM" id="CLU_2095276_0_0_0"/>
<feature type="transmembrane region" description="Helical" evidence="1">
    <location>
        <begin position="45"/>
        <end position="65"/>
    </location>
</feature>
<keyword evidence="1" id="KW-1133">Transmembrane helix</keyword>
<evidence type="ECO:0000313" key="2">
    <source>
        <dbReference type="EMBL" id="ABJ84332.1"/>
    </source>
</evidence>
<accession>Q02D72</accession>
<name>Q02D72_SOLUE</name>
<dbReference type="EMBL" id="CP000473">
    <property type="protein sequence ID" value="ABJ84332.1"/>
    <property type="molecule type" value="Genomic_DNA"/>
</dbReference>
<sequence length="144" mass="14639" precursor="true">MSILRSAGAVLAGAATGIALEIGTDMALRAAGIFPQPGQRMSDGLFALATAYRAAFGILGAFVTARLAGERPMAHALILGALGLMATALGAFETWDKGPEFGPKWYPLALVLLAMPQAWFGGRLREKQAAGAPLAPSGVASSGA</sequence>
<dbReference type="STRING" id="234267.Acid_3359"/>
<dbReference type="InParanoid" id="Q02D72"/>
<keyword evidence="1" id="KW-0472">Membrane</keyword>
<dbReference type="OrthoDB" id="343256at2"/>
<feature type="transmembrane region" description="Helical" evidence="1">
    <location>
        <begin position="72"/>
        <end position="92"/>
    </location>
</feature>
<reference evidence="2" key="1">
    <citation type="submission" date="2006-10" db="EMBL/GenBank/DDBJ databases">
        <title>Complete sequence of Solibacter usitatus Ellin6076.</title>
        <authorList>
            <consortium name="US DOE Joint Genome Institute"/>
            <person name="Copeland A."/>
            <person name="Lucas S."/>
            <person name="Lapidus A."/>
            <person name="Barry K."/>
            <person name="Detter J.C."/>
            <person name="Glavina del Rio T."/>
            <person name="Hammon N."/>
            <person name="Israni S."/>
            <person name="Dalin E."/>
            <person name="Tice H."/>
            <person name="Pitluck S."/>
            <person name="Thompson L.S."/>
            <person name="Brettin T."/>
            <person name="Bruce D."/>
            <person name="Han C."/>
            <person name="Tapia R."/>
            <person name="Gilna P."/>
            <person name="Schmutz J."/>
            <person name="Larimer F."/>
            <person name="Land M."/>
            <person name="Hauser L."/>
            <person name="Kyrpides N."/>
            <person name="Mikhailova N."/>
            <person name="Janssen P.H."/>
            <person name="Kuske C.R."/>
            <person name="Richardson P."/>
        </authorList>
    </citation>
    <scope>NUCLEOTIDE SEQUENCE</scope>
    <source>
        <strain evidence="2">Ellin6076</strain>
    </source>
</reference>
<proteinExistence type="predicted"/>
<dbReference type="KEGG" id="sus:Acid_3359"/>
<evidence type="ECO:0000256" key="1">
    <source>
        <dbReference type="SAM" id="Phobius"/>
    </source>
</evidence>